<accession>A0ABT9QLT8</accession>
<keyword evidence="1" id="KW-0812">Transmembrane</keyword>
<feature type="transmembrane region" description="Helical" evidence="1">
    <location>
        <begin position="36"/>
        <end position="58"/>
    </location>
</feature>
<dbReference type="SUPFAM" id="SSF82171">
    <property type="entry name" value="DPP6 N-terminal domain-like"/>
    <property type="match status" value="1"/>
</dbReference>
<keyword evidence="1" id="KW-1133">Transmembrane helix</keyword>
<evidence type="ECO:0000313" key="3">
    <source>
        <dbReference type="Proteomes" id="UP001225356"/>
    </source>
</evidence>
<evidence type="ECO:0000256" key="1">
    <source>
        <dbReference type="SAM" id="Phobius"/>
    </source>
</evidence>
<name>A0ABT9QLT8_9ACTN</name>
<dbReference type="Proteomes" id="UP001225356">
    <property type="component" value="Unassembled WGS sequence"/>
</dbReference>
<proteinExistence type="predicted"/>
<gene>
    <name evidence="2" type="ORF">J2853_006933</name>
</gene>
<dbReference type="InterPro" id="IPR011042">
    <property type="entry name" value="6-blade_b-propeller_TolB-like"/>
</dbReference>
<comment type="caution">
    <text evidence="2">The sequence shown here is derived from an EMBL/GenBank/DDBJ whole genome shotgun (WGS) entry which is preliminary data.</text>
</comment>
<keyword evidence="1" id="KW-0472">Membrane</keyword>
<keyword evidence="3" id="KW-1185">Reference proteome</keyword>
<dbReference type="RefSeq" id="WP_307564786.1">
    <property type="nucleotide sequence ID" value="NZ_JAUSQU010000001.1"/>
</dbReference>
<organism evidence="2 3">
    <name type="scientific">Streptosporangium lutulentum</name>
    <dbReference type="NCBI Taxonomy" id="1461250"/>
    <lineage>
        <taxon>Bacteria</taxon>
        <taxon>Bacillati</taxon>
        <taxon>Actinomycetota</taxon>
        <taxon>Actinomycetes</taxon>
        <taxon>Streptosporangiales</taxon>
        <taxon>Streptosporangiaceae</taxon>
        <taxon>Streptosporangium</taxon>
    </lineage>
</organism>
<dbReference type="Gene3D" id="2.120.10.30">
    <property type="entry name" value="TolB, C-terminal domain"/>
    <property type="match status" value="1"/>
</dbReference>
<dbReference type="EMBL" id="JAUSQU010000001">
    <property type="protein sequence ID" value="MDP9847722.1"/>
    <property type="molecule type" value="Genomic_DNA"/>
</dbReference>
<evidence type="ECO:0000313" key="2">
    <source>
        <dbReference type="EMBL" id="MDP9847722.1"/>
    </source>
</evidence>
<protein>
    <recommendedName>
        <fullName evidence="4">WD40-like Beta Propeller Repeat</fullName>
    </recommendedName>
</protein>
<reference evidence="2 3" key="1">
    <citation type="submission" date="2023-07" db="EMBL/GenBank/DDBJ databases">
        <title>Sequencing the genomes of 1000 actinobacteria strains.</title>
        <authorList>
            <person name="Klenk H.-P."/>
        </authorList>
    </citation>
    <scope>NUCLEOTIDE SEQUENCE [LARGE SCALE GENOMIC DNA]</scope>
    <source>
        <strain evidence="2 3">DSM 46740</strain>
    </source>
</reference>
<sequence>MTKLREALDGIADEAPLVSLADLAIAGHRRRRRTTLTLAAIAAVVALGVGTASVTLLGPRGDYTATPQRVDTVPDLPDGKMESLSYGYQTPCEADCNTTEWRVVTRSGTTYRVPQALVRNAKGWRAPISISRDGRMLAYYNRQAQAHVVRDLISGSEVTSSVTVKEERIGVGSMLVVSDDGRYVFFDPRGGSKEPGLLIDMRTGRTVSIPGKFETISIKDGVAELVRYRETDLWLMPVTGGGAPVRFDGVFAMFSELAPNGRTVAAFEAQDFKKRKLTLLDAKTGRSLRKVAIRGLPKDSLISNVSLWRSGSEVTLSSWDKLGGKHIYAVDVNTGQVRQLAHYPGDFMRMIFPGDSNKT</sequence>
<evidence type="ECO:0008006" key="4">
    <source>
        <dbReference type="Google" id="ProtNLM"/>
    </source>
</evidence>